<dbReference type="Gene3D" id="3.40.50.720">
    <property type="entry name" value="NAD(P)-binding Rossmann-like Domain"/>
    <property type="match status" value="1"/>
</dbReference>
<dbReference type="AlphaFoldDB" id="A0A558AHZ6"/>
<comment type="similarity">
    <text evidence="1">Belongs to the short-chain dehydrogenases/reductases (SDR) family.</text>
</comment>
<dbReference type="InterPro" id="IPR050259">
    <property type="entry name" value="SDR"/>
</dbReference>
<gene>
    <name evidence="3" type="ORF">FNH06_08515</name>
</gene>
<dbReference type="Proteomes" id="UP000318578">
    <property type="component" value="Unassembled WGS sequence"/>
</dbReference>
<evidence type="ECO:0000256" key="1">
    <source>
        <dbReference type="ARBA" id="ARBA00006484"/>
    </source>
</evidence>
<dbReference type="GO" id="GO:0032787">
    <property type="term" value="P:monocarboxylic acid metabolic process"/>
    <property type="evidence" value="ECO:0007669"/>
    <property type="project" value="UniProtKB-ARBA"/>
</dbReference>
<dbReference type="SUPFAM" id="SSF51735">
    <property type="entry name" value="NAD(P)-binding Rossmann-fold domains"/>
    <property type="match status" value="1"/>
</dbReference>
<dbReference type="FunFam" id="3.40.50.720:FF:000173">
    <property type="entry name" value="3-oxoacyl-[acyl-carrier protein] reductase"/>
    <property type="match status" value="1"/>
</dbReference>
<dbReference type="InterPro" id="IPR020904">
    <property type="entry name" value="Sc_DH/Rdtase_CS"/>
</dbReference>
<evidence type="ECO:0000313" key="3">
    <source>
        <dbReference type="EMBL" id="TVT23894.1"/>
    </source>
</evidence>
<dbReference type="GO" id="GO:0016491">
    <property type="term" value="F:oxidoreductase activity"/>
    <property type="evidence" value="ECO:0007669"/>
    <property type="project" value="UniProtKB-KW"/>
</dbReference>
<dbReference type="PANTHER" id="PTHR42879:SF2">
    <property type="entry name" value="3-OXOACYL-[ACYL-CARRIER-PROTEIN] REDUCTASE FABG"/>
    <property type="match status" value="1"/>
</dbReference>
<protein>
    <submittedName>
        <fullName evidence="3">SDR family oxidoreductase</fullName>
    </submittedName>
</protein>
<name>A0A558AHZ6_9PSEU</name>
<dbReference type="InterPro" id="IPR036291">
    <property type="entry name" value="NAD(P)-bd_dom_sf"/>
</dbReference>
<dbReference type="PANTHER" id="PTHR42879">
    <property type="entry name" value="3-OXOACYL-(ACYL-CARRIER-PROTEIN) REDUCTASE"/>
    <property type="match status" value="1"/>
</dbReference>
<dbReference type="Pfam" id="PF13561">
    <property type="entry name" value="adh_short_C2"/>
    <property type="match status" value="1"/>
</dbReference>
<sequence>MDHVPVTGASVGKPTAVLVTGAAGGIGREIAFSLGRRGVAVLVNDVDPGRVSAVVKELRAAGVDAADALFDVRSTSEANTAVAKLLERYDIDGLVNNAGAWVVKPFHKSDRSDWEQDIELNLYGVLTVTRAVIEGMMARGGGSIVSVVSDAARVGDPTAPPYAAAKGAVISFSKSIAQAYGRKGIRANCVALGVIETPRTESMLSDEKIRTALLKRYPAGRLGKPSDVAATVAFLLSDKADWITGQVLPVNGGYSMIG</sequence>
<keyword evidence="4" id="KW-1185">Reference proteome</keyword>
<dbReference type="PROSITE" id="PS00061">
    <property type="entry name" value="ADH_SHORT"/>
    <property type="match status" value="1"/>
</dbReference>
<proteinExistence type="inferred from homology"/>
<dbReference type="EMBL" id="VJZA01000009">
    <property type="protein sequence ID" value="TVT23894.1"/>
    <property type="molecule type" value="Genomic_DNA"/>
</dbReference>
<comment type="caution">
    <text evidence="3">The sequence shown here is derived from an EMBL/GenBank/DDBJ whole genome shotgun (WGS) entry which is preliminary data.</text>
</comment>
<dbReference type="InterPro" id="IPR002347">
    <property type="entry name" value="SDR_fam"/>
</dbReference>
<accession>A0A558AHZ6</accession>
<evidence type="ECO:0000256" key="2">
    <source>
        <dbReference type="ARBA" id="ARBA00023002"/>
    </source>
</evidence>
<dbReference type="OrthoDB" id="7064009at2"/>
<dbReference type="PRINTS" id="PR00080">
    <property type="entry name" value="SDRFAMILY"/>
</dbReference>
<reference evidence="3 4" key="1">
    <citation type="submission" date="2019-07" db="EMBL/GenBank/DDBJ databases">
        <title>New species of Amycolatopsis and Streptomyces.</title>
        <authorList>
            <person name="Duangmal K."/>
            <person name="Teo W.F.A."/>
            <person name="Lipun K."/>
        </authorList>
    </citation>
    <scope>NUCLEOTIDE SEQUENCE [LARGE SCALE GENOMIC DNA]</scope>
    <source>
        <strain evidence="3 4">JCM 30562</strain>
    </source>
</reference>
<evidence type="ECO:0000313" key="4">
    <source>
        <dbReference type="Proteomes" id="UP000318578"/>
    </source>
</evidence>
<organism evidence="3 4">
    <name type="scientific">Amycolatopsis acidiphila</name>
    <dbReference type="NCBI Taxonomy" id="715473"/>
    <lineage>
        <taxon>Bacteria</taxon>
        <taxon>Bacillati</taxon>
        <taxon>Actinomycetota</taxon>
        <taxon>Actinomycetes</taxon>
        <taxon>Pseudonocardiales</taxon>
        <taxon>Pseudonocardiaceae</taxon>
        <taxon>Amycolatopsis</taxon>
    </lineage>
</organism>
<keyword evidence="2" id="KW-0560">Oxidoreductase</keyword>
<dbReference type="PRINTS" id="PR00081">
    <property type="entry name" value="GDHRDH"/>
</dbReference>